<evidence type="ECO:0000256" key="6">
    <source>
        <dbReference type="ARBA" id="ARBA00022771"/>
    </source>
</evidence>
<evidence type="ECO:0000256" key="10">
    <source>
        <dbReference type="SAM" id="MobiDB-lite"/>
    </source>
</evidence>
<evidence type="ECO:0000256" key="8">
    <source>
        <dbReference type="ARBA" id="ARBA00023242"/>
    </source>
</evidence>
<dbReference type="RefSeq" id="XP_015267134.1">
    <property type="nucleotide sequence ID" value="XM_015411648.1"/>
</dbReference>
<dbReference type="PROSITE" id="PS00028">
    <property type="entry name" value="ZINC_FINGER_C2H2_1"/>
    <property type="match status" value="1"/>
</dbReference>
<dbReference type="Pfam" id="PF12171">
    <property type="entry name" value="zf-C2H2_jaz"/>
    <property type="match status" value="1"/>
</dbReference>
<evidence type="ECO:0000313" key="13">
    <source>
        <dbReference type="RefSeq" id="XP_015267134.1"/>
    </source>
</evidence>
<evidence type="ECO:0000313" key="12">
    <source>
        <dbReference type="Proteomes" id="UP000694871"/>
    </source>
</evidence>
<keyword evidence="12" id="KW-1185">Reference proteome</keyword>
<evidence type="ECO:0000256" key="4">
    <source>
        <dbReference type="ARBA" id="ARBA00022517"/>
    </source>
</evidence>
<evidence type="ECO:0000256" key="7">
    <source>
        <dbReference type="ARBA" id="ARBA00022833"/>
    </source>
</evidence>
<keyword evidence="6" id="KW-0863">Zinc-finger</keyword>
<reference evidence="13" key="1">
    <citation type="submission" date="2025-08" db="UniProtKB">
        <authorList>
            <consortium name="RefSeq"/>
        </authorList>
    </citation>
    <scope>IDENTIFICATION</scope>
</reference>
<name>A0ABM1K097_GEKJA</name>
<keyword evidence="5" id="KW-0479">Metal-binding</keyword>
<evidence type="ECO:0000256" key="1">
    <source>
        <dbReference type="ARBA" id="ARBA00004123"/>
    </source>
</evidence>
<keyword evidence="7" id="KW-0862">Zinc</keyword>
<evidence type="ECO:0000256" key="2">
    <source>
        <dbReference type="ARBA" id="ARBA00004496"/>
    </source>
</evidence>
<keyword evidence="3" id="KW-0963">Cytoplasm</keyword>
<keyword evidence="8" id="KW-0539">Nucleus</keyword>
<dbReference type="SUPFAM" id="SSF57667">
    <property type="entry name" value="beta-beta-alpha zinc fingers"/>
    <property type="match status" value="1"/>
</dbReference>
<dbReference type="InterPro" id="IPR013087">
    <property type="entry name" value="Znf_C2H2_type"/>
</dbReference>
<dbReference type="Gene3D" id="3.30.160.60">
    <property type="entry name" value="Classic Zinc Finger"/>
    <property type="match status" value="1"/>
</dbReference>
<keyword evidence="4" id="KW-0690">Ribosome biogenesis</keyword>
<dbReference type="InterPro" id="IPR051879">
    <property type="entry name" value="C2H2-ZF_Maturation_Protein"/>
</dbReference>
<feature type="compositionally biased region" description="Basic residues" evidence="10">
    <location>
        <begin position="1"/>
        <end position="27"/>
    </location>
</feature>
<protein>
    <submittedName>
        <fullName evidence="13">Zinc finger protein 593</fullName>
    </submittedName>
</protein>
<evidence type="ECO:0000256" key="5">
    <source>
        <dbReference type="ARBA" id="ARBA00022723"/>
    </source>
</evidence>
<dbReference type="InterPro" id="IPR003604">
    <property type="entry name" value="Matrin/U1-like-C_Znf_C2H2"/>
</dbReference>
<dbReference type="Proteomes" id="UP000694871">
    <property type="component" value="Unplaced"/>
</dbReference>
<dbReference type="SMART" id="SM00451">
    <property type="entry name" value="ZnF_U1"/>
    <property type="match status" value="1"/>
</dbReference>
<feature type="region of interest" description="Disordered" evidence="10">
    <location>
        <begin position="1"/>
        <end position="30"/>
    </location>
</feature>
<dbReference type="GeneID" id="107110822"/>
<dbReference type="InterPro" id="IPR022755">
    <property type="entry name" value="Znf_C2H2_jaz"/>
</dbReference>
<dbReference type="PANTHER" id="PTHR46095:SF1">
    <property type="entry name" value="ZINC FINGER PROTEIN 593"/>
    <property type="match status" value="1"/>
</dbReference>
<sequence>MAPSRSRRTGSHKAHSLARQWKTKRRHRDLDQIHQDLLPENAAKLVRQEPDADLPGSAQHYCLHCARYFVDLKSMKDHFKSKVHKRRLKQLSEEPYTQEEAERAAGMGWYIPPKTIEVHTQPLDEMEESS</sequence>
<dbReference type="InterPro" id="IPR036236">
    <property type="entry name" value="Znf_C2H2_sf"/>
</dbReference>
<comment type="subcellular location">
    <subcellularLocation>
        <location evidence="2">Cytoplasm</location>
    </subcellularLocation>
    <subcellularLocation>
        <location evidence="1">Nucleus</location>
    </subcellularLocation>
</comment>
<proteinExistence type="inferred from homology"/>
<evidence type="ECO:0000259" key="11">
    <source>
        <dbReference type="PROSITE" id="PS00028"/>
    </source>
</evidence>
<organism evidence="12 13">
    <name type="scientific">Gekko japonicus</name>
    <name type="common">Schlegel's Japanese gecko</name>
    <dbReference type="NCBI Taxonomy" id="146911"/>
    <lineage>
        <taxon>Eukaryota</taxon>
        <taxon>Metazoa</taxon>
        <taxon>Chordata</taxon>
        <taxon>Craniata</taxon>
        <taxon>Vertebrata</taxon>
        <taxon>Euteleostomi</taxon>
        <taxon>Lepidosauria</taxon>
        <taxon>Squamata</taxon>
        <taxon>Bifurcata</taxon>
        <taxon>Gekkota</taxon>
        <taxon>Gekkonidae</taxon>
        <taxon>Gekkoninae</taxon>
        <taxon>Gekko</taxon>
    </lineage>
</organism>
<gene>
    <name evidence="13" type="primary">ZNF593</name>
</gene>
<dbReference type="PANTHER" id="PTHR46095">
    <property type="entry name" value="ZINC FINGER PROTEIN 593"/>
    <property type="match status" value="1"/>
</dbReference>
<accession>A0ABM1K097</accession>
<feature type="domain" description="C2H2-type" evidence="11">
    <location>
        <begin position="62"/>
        <end position="84"/>
    </location>
</feature>
<comment type="similarity">
    <text evidence="9">Belongs to the ZNF593/BUD20 C2H2-type zinc-finger protein family.</text>
</comment>
<evidence type="ECO:0000256" key="9">
    <source>
        <dbReference type="ARBA" id="ARBA00038064"/>
    </source>
</evidence>
<evidence type="ECO:0000256" key="3">
    <source>
        <dbReference type="ARBA" id="ARBA00022490"/>
    </source>
</evidence>